<dbReference type="Pfam" id="PF00561">
    <property type="entry name" value="Abhydrolase_1"/>
    <property type="match status" value="1"/>
</dbReference>
<dbReference type="InterPro" id="IPR000639">
    <property type="entry name" value="Epox_hydrolase-like"/>
</dbReference>
<dbReference type="InterPro" id="IPR050266">
    <property type="entry name" value="AB_hydrolase_sf"/>
</dbReference>
<dbReference type="AlphaFoldDB" id="A0A839UXC5"/>
<dbReference type="GO" id="GO:0018785">
    <property type="term" value="F:haloacetate dehalogenase activity"/>
    <property type="evidence" value="ECO:0007669"/>
    <property type="project" value="UniProtKB-EC"/>
</dbReference>
<organism evidence="2 4">
    <name type="scientific">Endobacter medicaginis</name>
    <dbReference type="NCBI Taxonomy" id="1181271"/>
    <lineage>
        <taxon>Bacteria</taxon>
        <taxon>Pseudomonadati</taxon>
        <taxon>Pseudomonadota</taxon>
        <taxon>Alphaproteobacteria</taxon>
        <taxon>Acetobacterales</taxon>
        <taxon>Acetobacteraceae</taxon>
        <taxon>Endobacter</taxon>
    </lineage>
</organism>
<reference evidence="3 5" key="1">
    <citation type="submission" date="2020-06" db="EMBL/GenBank/DDBJ databases">
        <title>Description of novel acetic acid bacteria.</title>
        <authorList>
            <person name="Sombolestani A."/>
        </authorList>
    </citation>
    <scope>NUCLEOTIDE SEQUENCE [LARGE SCALE GENOMIC DNA]</scope>
    <source>
        <strain evidence="3 5">LMG 26838</strain>
    </source>
</reference>
<dbReference type="EMBL" id="JACHXV010000008">
    <property type="protein sequence ID" value="MBB3174457.1"/>
    <property type="molecule type" value="Genomic_DNA"/>
</dbReference>
<evidence type="ECO:0000313" key="5">
    <source>
        <dbReference type="Proteomes" id="UP000565205"/>
    </source>
</evidence>
<dbReference type="RefSeq" id="WP_176624936.1">
    <property type="nucleotide sequence ID" value="NZ_JABXXQ010000257.1"/>
</dbReference>
<feature type="domain" description="AB hydrolase-1" evidence="1">
    <location>
        <begin position="33"/>
        <end position="159"/>
    </location>
</feature>
<dbReference type="Proteomes" id="UP000557688">
    <property type="component" value="Unassembled WGS sequence"/>
</dbReference>
<accession>A0A839UXC5</accession>
<dbReference type="Proteomes" id="UP000565205">
    <property type="component" value="Unassembled WGS sequence"/>
</dbReference>
<sequence>MSEPSTFFAGFAETTLDLPRGAIHLRFGGTGEPVLLLHGNPQTHAMWHKVAPALAACAAVVAPDLPGYGGSFHPDPVADPASCSRRAIAATMADVMSALGHERFAVVGHDRGGLIGARLALDFPERVTRLALLDVVPDLDHFERNDMSHALAFNYFTWFAQPHPKPEALVSKAPDSWFGGDDANPDVFSPEAVADYRAGLAQRDAAARMAREVTAGAPFDLAALREDRMLGRRLACPVEVIWGQRGQIGGWYDPGALWSEHATRPAASHGIEAGHFLAEEAPAEVVALLTKFLTAEQSRATTLSI</sequence>
<gene>
    <name evidence="2" type="ORF">FHR90_002298</name>
    <name evidence="3" type="ORF">HUK83_11585</name>
</gene>
<comment type="caution">
    <text evidence="2">The sequence shown here is derived from an EMBL/GenBank/DDBJ whole genome shotgun (WGS) entry which is preliminary data.</text>
</comment>
<keyword evidence="2" id="KW-0378">Hydrolase</keyword>
<name>A0A839UXC5_9PROT</name>
<dbReference type="PRINTS" id="PR00412">
    <property type="entry name" value="EPOXHYDRLASE"/>
</dbReference>
<evidence type="ECO:0000259" key="1">
    <source>
        <dbReference type="Pfam" id="PF00561"/>
    </source>
</evidence>
<evidence type="ECO:0000313" key="3">
    <source>
        <dbReference type="EMBL" id="NVN30972.1"/>
    </source>
</evidence>
<dbReference type="PANTHER" id="PTHR43798">
    <property type="entry name" value="MONOACYLGLYCEROL LIPASE"/>
    <property type="match status" value="1"/>
</dbReference>
<dbReference type="SUPFAM" id="SSF53474">
    <property type="entry name" value="alpha/beta-Hydrolases"/>
    <property type="match status" value="1"/>
</dbReference>
<dbReference type="InterPro" id="IPR029058">
    <property type="entry name" value="AB_hydrolase_fold"/>
</dbReference>
<dbReference type="EC" id="3.8.1.3" evidence="2"/>
<evidence type="ECO:0000313" key="4">
    <source>
        <dbReference type="Proteomes" id="UP000557688"/>
    </source>
</evidence>
<keyword evidence="4" id="KW-1185">Reference proteome</keyword>
<dbReference type="InterPro" id="IPR000073">
    <property type="entry name" value="AB_hydrolase_1"/>
</dbReference>
<dbReference type="Gene3D" id="3.40.50.1820">
    <property type="entry name" value="alpha/beta hydrolase"/>
    <property type="match status" value="1"/>
</dbReference>
<protein>
    <submittedName>
        <fullName evidence="3">Alpha/beta hydrolase</fullName>
    </submittedName>
    <submittedName>
        <fullName evidence="2">Haloacetate dehalogenase</fullName>
        <ecNumber evidence="2">3.8.1.3</ecNumber>
    </submittedName>
</protein>
<evidence type="ECO:0000313" key="2">
    <source>
        <dbReference type="EMBL" id="MBB3174457.1"/>
    </source>
</evidence>
<proteinExistence type="predicted"/>
<dbReference type="EMBL" id="JABXXQ010000257">
    <property type="protein sequence ID" value="NVN30972.1"/>
    <property type="molecule type" value="Genomic_DNA"/>
</dbReference>
<reference evidence="2 4" key="2">
    <citation type="submission" date="2020-08" db="EMBL/GenBank/DDBJ databases">
        <title>Genomic Encyclopedia of Type Strains, Phase III (KMG-III): the genomes of soil and plant-associated and newly described type strains.</title>
        <authorList>
            <person name="Whitman W."/>
        </authorList>
    </citation>
    <scope>NUCLEOTIDE SEQUENCE [LARGE SCALE GENOMIC DNA]</scope>
    <source>
        <strain evidence="2 4">CECT 8088</strain>
    </source>
</reference>
<dbReference type="PRINTS" id="PR00111">
    <property type="entry name" value="ABHYDROLASE"/>
</dbReference>